<dbReference type="FunFam" id="3.40.640.10:FF:000004">
    <property type="entry name" value="Acetylornithine aminotransferase"/>
    <property type="match status" value="1"/>
</dbReference>
<gene>
    <name evidence="6" type="ORF">BA177_02140</name>
</gene>
<accession>A0A193LKF5</accession>
<evidence type="ECO:0000313" key="6">
    <source>
        <dbReference type="EMBL" id="ANO52921.1"/>
    </source>
</evidence>
<evidence type="ECO:0000313" key="7">
    <source>
        <dbReference type="Proteomes" id="UP000092695"/>
    </source>
</evidence>
<comment type="cofactor">
    <cofactor evidence="1">
        <name>pyridoxal 5'-phosphate</name>
        <dbReference type="ChEBI" id="CHEBI:597326"/>
    </cofactor>
</comment>
<evidence type="ECO:0008006" key="8">
    <source>
        <dbReference type="Google" id="ProtNLM"/>
    </source>
</evidence>
<dbReference type="KEGG" id="woc:BA177_02140"/>
<comment type="similarity">
    <text evidence="5">Belongs to the class-III pyridoxal-phosphate-dependent aminotransferase family.</text>
</comment>
<dbReference type="Gene3D" id="3.90.1150.10">
    <property type="entry name" value="Aspartate Aminotransferase, domain 1"/>
    <property type="match status" value="1"/>
</dbReference>
<name>A0A193LKF5_9GAMM</name>
<dbReference type="PANTHER" id="PTHR11986:SF79">
    <property type="entry name" value="ACETYLORNITHINE AMINOTRANSFERASE, MITOCHONDRIAL"/>
    <property type="match status" value="1"/>
</dbReference>
<dbReference type="InterPro" id="IPR005814">
    <property type="entry name" value="Aminotrans_3"/>
</dbReference>
<dbReference type="PROSITE" id="PS00600">
    <property type="entry name" value="AA_TRANSFER_CLASS_3"/>
    <property type="match status" value="1"/>
</dbReference>
<dbReference type="RefSeq" id="WP_068618745.1">
    <property type="nucleotide sequence ID" value="NZ_CP016268.1"/>
</dbReference>
<dbReference type="InterPro" id="IPR015422">
    <property type="entry name" value="PyrdxlP-dep_Trfase_small"/>
</dbReference>
<keyword evidence="3" id="KW-0808">Transferase</keyword>
<evidence type="ECO:0000256" key="4">
    <source>
        <dbReference type="ARBA" id="ARBA00022898"/>
    </source>
</evidence>
<dbReference type="GO" id="GO:0042802">
    <property type="term" value="F:identical protein binding"/>
    <property type="evidence" value="ECO:0007669"/>
    <property type="project" value="TreeGrafter"/>
</dbReference>
<dbReference type="SUPFAM" id="SSF53383">
    <property type="entry name" value="PLP-dependent transferases"/>
    <property type="match status" value="1"/>
</dbReference>
<dbReference type="GO" id="GO:0008483">
    <property type="term" value="F:transaminase activity"/>
    <property type="evidence" value="ECO:0007669"/>
    <property type="project" value="UniProtKB-KW"/>
</dbReference>
<dbReference type="Gene3D" id="3.40.640.10">
    <property type="entry name" value="Type I PLP-dependent aspartate aminotransferase-like (Major domain)"/>
    <property type="match status" value="1"/>
</dbReference>
<dbReference type="GO" id="GO:0030170">
    <property type="term" value="F:pyridoxal phosphate binding"/>
    <property type="evidence" value="ECO:0007669"/>
    <property type="project" value="InterPro"/>
</dbReference>
<dbReference type="AlphaFoldDB" id="A0A193LKF5"/>
<organism evidence="6 7">
    <name type="scientific">Woeseia oceani</name>
    <dbReference type="NCBI Taxonomy" id="1548547"/>
    <lineage>
        <taxon>Bacteria</taxon>
        <taxon>Pseudomonadati</taxon>
        <taxon>Pseudomonadota</taxon>
        <taxon>Gammaproteobacteria</taxon>
        <taxon>Woeseiales</taxon>
        <taxon>Woeseiaceae</taxon>
        <taxon>Woeseia</taxon>
    </lineage>
</organism>
<dbReference type="PANTHER" id="PTHR11986">
    <property type="entry name" value="AMINOTRANSFERASE CLASS III"/>
    <property type="match status" value="1"/>
</dbReference>
<dbReference type="PIRSF" id="PIRSF000521">
    <property type="entry name" value="Transaminase_4ab_Lys_Orn"/>
    <property type="match status" value="1"/>
</dbReference>
<dbReference type="InterPro" id="IPR050103">
    <property type="entry name" value="Class-III_PLP-dep_AT"/>
</dbReference>
<dbReference type="InterPro" id="IPR049704">
    <property type="entry name" value="Aminotrans_3_PPA_site"/>
</dbReference>
<evidence type="ECO:0000256" key="1">
    <source>
        <dbReference type="ARBA" id="ARBA00001933"/>
    </source>
</evidence>
<dbReference type="STRING" id="1548547.BA177_02140"/>
<dbReference type="InterPro" id="IPR015421">
    <property type="entry name" value="PyrdxlP-dep_Trfase_major"/>
</dbReference>
<dbReference type="InterPro" id="IPR015424">
    <property type="entry name" value="PyrdxlP-dep_Trfase"/>
</dbReference>
<dbReference type="Pfam" id="PF00202">
    <property type="entry name" value="Aminotran_3"/>
    <property type="match status" value="1"/>
</dbReference>
<proteinExistence type="inferred from homology"/>
<keyword evidence="7" id="KW-1185">Reference proteome</keyword>
<sequence length="388" mass="41014">MQSNAKQREAAATVPVYPQLDIDPVRAAGCDIFTRDGRQILDLYGGHAVAALGYSHPRLFGAIDEQARRLLFQSNAVALDIRAAAAEALVAIAPETLTRAFFVNSGAEANENALRIACKATGRGKIVALTQGFHGRTAAAAAVTWNAAQSWYGFPRLPFDVEFLQRNDIEAAKRCIDKSVAAVIFEPVQGVAGAYDLDFEFVAALRAACDKSGALLIADEVQSGMGRSGQFFASQVYGVEPDLLTSAKSLGGGFPCAALLCSEQLSAGMHSGDLGSTFGGGPVAAASILAVIDTIRDENLLQNVREREAQIRELCVTGPVQRIQGMGLLLGLVCDRPAKEVHAALLEHDILTGTSADPTVVRLLPPLVLQADHVNRLAEALATIVPNT</sequence>
<dbReference type="CDD" id="cd00610">
    <property type="entry name" value="OAT_like"/>
    <property type="match status" value="1"/>
</dbReference>
<evidence type="ECO:0000256" key="3">
    <source>
        <dbReference type="ARBA" id="ARBA00022679"/>
    </source>
</evidence>
<dbReference type="Proteomes" id="UP000092695">
    <property type="component" value="Chromosome"/>
</dbReference>
<evidence type="ECO:0000256" key="2">
    <source>
        <dbReference type="ARBA" id="ARBA00022576"/>
    </source>
</evidence>
<keyword evidence="4 5" id="KW-0663">Pyridoxal phosphate</keyword>
<keyword evidence="2" id="KW-0032">Aminotransferase</keyword>
<reference evidence="6 7" key="1">
    <citation type="submission" date="2016-06" db="EMBL/GenBank/DDBJ databases">
        <title>Complete genome sequence of a deep-branching marine Gamma Proteobacterium Woeseia oceani type strain XK5.</title>
        <authorList>
            <person name="Mu D."/>
            <person name="Du Z."/>
        </authorList>
    </citation>
    <scope>NUCLEOTIDE SEQUENCE [LARGE SCALE GENOMIC DNA]</scope>
    <source>
        <strain evidence="6 7">XK5</strain>
    </source>
</reference>
<protein>
    <recommendedName>
        <fullName evidence="8">Acetylornithine aminotransferase</fullName>
    </recommendedName>
</protein>
<dbReference type="EMBL" id="CP016268">
    <property type="protein sequence ID" value="ANO52921.1"/>
    <property type="molecule type" value="Genomic_DNA"/>
</dbReference>
<evidence type="ECO:0000256" key="5">
    <source>
        <dbReference type="RuleBase" id="RU003560"/>
    </source>
</evidence>